<dbReference type="WBParaSite" id="ALUE_0001280501-mRNA-1">
    <property type="protein sequence ID" value="ALUE_0001280501-mRNA-1"/>
    <property type="gene ID" value="ALUE_0001280501"/>
</dbReference>
<sequence>MTSKRTYTAAKFVGSKTLQHIHSTRNKFLNYFRRTSSITQHINSVGFQRVIYIYYGRQRSESNAPGQTLIITQPCDNDLSSSALKVLCDRKFNPLGLEPSDKYENTRGFEGTKKQS</sequence>
<reference evidence="2" key="1">
    <citation type="submission" date="2023-03" db="UniProtKB">
        <authorList>
            <consortium name="WormBaseParasite"/>
        </authorList>
    </citation>
    <scope>IDENTIFICATION</scope>
</reference>
<evidence type="ECO:0000313" key="1">
    <source>
        <dbReference type="Proteomes" id="UP000036681"/>
    </source>
</evidence>
<name>A0A9J2PRV7_ASCLU</name>
<evidence type="ECO:0000313" key="2">
    <source>
        <dbReference type="WBParaSite" id="ALUE_0001280501-mRNA-1"/>
    </source>
</evidence>
<proteinExistence type="predicted"/>
<protein>
    <submittedName>
        <fullName evidence="2">Uncharacterized protein</fullName>
    </submittedName>
</protein>
<dbReference type="Proteomes" id="UP000036681">
    <property type="component" value="Unplaced"/>
</dbReference>
<keyword evidence="1" id="KW-1185">Reference proteome</keyword>
<dbReference type="AlphaFoldDB" id="A0A9J2PRV7"/>
<accession>A0A9J2PRV7</accession>
<organism evidence="1 2">
    <name type="scientific">Ascaris lumbricoides</name>
    <name type="common">Giant roundworm</name>
    <dbReference type="NCBI Taxonomy" id="6252"/>
    <lineage>
        <taxon>Eukaryota</taxon>
        <taxon>Metazoa</taxon>
        <taxon>Ecdysozoa</taxon>
        <taxon>Nematoda</taxon>
        <taxon>Chromadorea</taxon>
        <taxon>Rhabditida</taxon>
        <taxon>Spirurina</taxon>
        <taxon>Ascaridomorpha</taxon>
        <taxon>Ascaridoidea</taxon>
        <taxon>Ascarididae</taxon>
        <taxon>Ascaris</taxon>
    </lineage>
</organism>